<name>A0ABS6SP96_9SPHN</name>
<organism evidence="2 3">
    <name type="scientific">Erythrobacter ani</name>
    <dbReference type="NCBI Taxonomy" id="2827235"/>
    <lineage>
        <taxon>Bacteria</taxon>
        <taxon>Pseudomonadati</taxon>
        <taxon>Pseudomonadota</taxon>
        <taxon>Alphaproteobacteria</taxon>
        <taxon>Sphingomonadales</taxon>
        <taxon>Erythrobacteraceae</taxon>
        <taxon>Erythrobacter/Porphyrobacter group</taxon>
        <taxon>Erythrobacter</taxon>
    </lineage>
</organism>
<accession>A0ABS6SP96</accession>
<sequence length="169" mass="18526">MMGGAMPGLVIGSVIENEDPDNQGRIRVSYSGIDQSLESDWIPYSAPFAGPDRGLFFIPELDDEVIIGFLHGDFNHPIVLGSMWNGQAEAPATDPRVRMLRSKNGHSLRFIDSTPDNGDNGAIWLDDPHENALMMCNTHVVLRASGTLRLEGANIMINGRTIEPNNNKI</sequence>
<gene>
    <name evidence="2" type="ORF">KCG45_08640</name>
</gene>
<keyword evidence="3" id="KW-1185">Reference proteome</keyword>
<comment type="caution">
    <text evidence="2">The sequence shown here is derived from an EMBL/GenBank/DDBJ whole genome shotgun (WGS) entry which is preliminary data.</text>
</comment>
<protein>
    <submittedName>
        <fullName evidence="2">Phage baseplate assembly protein V</fullName>
    </submittedName>
</protein>
<dbReference type="Pfam" id="PF04717">
    <property type="entry name" value="Phage_base_V"/>
    <property type="match status" value="1"/>
</dbReference>
<dbReference type="EMBL" id="JAGSPB010000002">
    <property type="protein sequence ID" value="MBV7266243.1"/>
    <property type="molecule type" value="Genomic_DNA"/>
</dbReference>
<evidence type="ECO:0000259" key="1">
    <source>
        <dbReference type="Pfam" id="PF04717"/>
    </source>
</evidence>
<reference evidence="2 3" key="1">
    <citation type="submission" date="2021-04" db="EMBL/GenBank/DDBJ databases">
        <authorList>
            <person name="Pira H."/>
            <person name="Risdian C."/>
            <person name="Wink J."/>
        </authorList>
    </citation>
    <scope>NUCLEOTIDE SEQUENCE [LARGE SCALE GENOMIC DNA]</scope>
    <source>
        <strain evidence="2 3">WH131</strain>
    </source>
</reference>
<evidence type="ECO:0000313" key="2">
    <source>
        <dbReference type="EMBL" id="MBV7266243.1"/>
    </source>
</evidence>
<dbReference type="InterPro" id="IPR006531">
    <property type="entry name" value="Gp5/Vgr_OB"/>
</dbReference>
<proteinExistence type="predicted"/>
<evidence type="ECO:0000313" key="3">
    <source>
        <dbReference type="Proteomes" id="UP000699975"/>
    </source>
</evidence>
<feature type="domain" description="Gp5/Type VI secretion system Vgr protein OB-fold" evidence="1">
    <location>
        <begin position="11"/>
        <end position="84"/>
    </location>
</feature>
<dbReference type="RefSeq" id="WP_218316865.1">
    <property type="nucleotide sequence ID" value="NZ_JAGSPB010000002.1"/>
</dbReference>
<dbReference type="Proteomes" id="UP000699975">
    <property type="component" value="Unassembled WGS sequence"/>
</dbReference>